<evidence type="ECO:0000256" key="1">
    <source>
        <dbReference type="SAM" id="Phobius"/>
    </source>
</evidence>
<keyword evidence="4" id="KW-1185">Reference proteome</keyword>
<reference evidence="3 4" key="1">
    <citation type="submission" date="2019-02" db="EMBL/GenBank/DDBJ databases">
        <title>Genomic Encyclopedia of Type Strains, Phase IV (KMG-IV): sequencing the most valuable type-strain genomes for metagenomic binning, comparative biology and taxonomic classification.</title>
        <authorList>
            <person name="Goeker M."/>
        </authorList>
    </citation>
    <scope>NUCLEOTIDE SEQUENCE [LARGE SCALE GENOMIC DNA]</scope>
    <source>
        <strain evidence="3 4">DSM 21223</strain>
    </source>
</reference>
<evidence type="ECO:0000313" key="4">
    <source>
        <dbReference type="Proteomes" id="UP000292136"/>
    </source>
</evidence>
<organism evidence="3 4">
    <name type="scientific">Azospira oryzae</name>
    <dbReference type="NCBI Taxonomy" id="146939"/>
    <lineage>
        <taxon>Bacteria</taxon>
        <taxon>Pseudomonadati</taxon>
        <taxon>Pseudomonadota</taxon>
        <taxon>Betaproteobacteria</taxon>
        <taxon>Rhodocyclales</taxon>
        <taxon>Rhodocyclaceae</taxon>
        <taxon>Azospira</taxon>
    </lineage>
</organism>
<dbReference type="RefSeq" id="WP_130458783.1">
    <property type="nucleotide sequence ID" value="NZ_SHKM01000001.1"/>
</dbReference>
<proteinExistence type="predicted"/>
<dbReference type="Gene3D" id="3.40.960.10">
    <property type="entry name" value="VSR Endonuclease"/>
    <property type="match status" value="1"/>
</dbReference>
<sequence>MLKQLVPVAVVVFLVIAGIAVLLLRRMSGKGAEAWPFYAKKPLSQPEQVLYHRLVAALPECMVLAQVQLSRVLGVKKGFRFHEWNNRINRMSLDFLVCLKDSSIVAAIELDDKSHERAARMEADAKKEKALAAAGITLVRWHVSAMPDEATIRKVFAG</sequence>
<feature type="transmembrane region" description="Helical" evidence="1">
    <location>
        <begin position="6"/>
        <end position="24"/>
    </location>
</feature>
<dbReference type="Proteomes" id="UP000292136">
    <property type="component" value="Unassembled WGS sequence"/>
</dbReference>
<name>A0ABY0ITI5_9RHOO</name>
<feature type="domain" description="DUF2726" evidence="2">
    <location>
        <begin position="43"/>
        <end position="154"/>
    </location>
</feature>
<gene>
    <name evidence="3" type="ORF">EV678_1108</name>
</gene>
<keyword evidence="1" id="KW-1133">Transmembrane helix</keyword>
<keyword evidence="1" id="KW-0472">Membrane</keyword>
<comment type="caution">
    <text evidence="3">The sequence shown here is derived from an EMBL/GenBank/DDBJ whole genome shotgun (WGS) entry which is preliminary data.</text>
</comment>
<evidence type="ECO:0000313" key="3">
    <source>
        <dbReference type="EMBL" id="RZT90296.1"/>
    </source>
</evidence>
<dbReference type="Pfam" id="PF10881">
    <property type="entry name" value="DUF2726"/>
    <property type="match status" value="1"/>
</dbReference>
<dbReference type="EMBL" id="SHKM01000001">
    <property type="protein sequence ID" value="RZT90296.1"/>
    <property type="molecule type" value="Genomic_DNA"/>
</dbReference>
<evidence type="ECO:0000259" key="2">
    <source>
        <dbReference type="Pfam" id="PF10881"/>
    </source>
</evidence>
<accession>A0ABY0ITI5</accession>
<protein>
    <submittedName>
        <fullName evidence="3">Uncharacterized protein DUF2726</fullName>
    </submittedName>
</protein>
<dbReference type="InterPro" id="IPR024402">
    <property type="entry name" value="DUF2726"/>
</dbReference>
<keyword evidence="1" id="KW-0812">Transmembrane</keyword>